<feature type="compositionally biased region" description="Polar residues" evidence="1">
    <location>
        <begin position="192"/>
        <end position="204"/>
    </location>
</feature>
<evidence type="ECO:0000313" key="3">
    <source>
        <dbReference type="EMBL" id="OYR29121.1"/>
    </source>
</evidence>
<feature type="signal peptide" evidence="2">
    <location>
        <begin position="1"/>
        <end position="28"/>
    </location>
</feature>
<feature type="region of interest" description="Disordered" evidence="1">
    <location>
        <begin position="130"/>
        <end position="165"/>
    </location>
</feature>
<evidence type="ECO:0008006" key="5">
    <source>
        <dbReference type="Google" id="ProtNLM"/>
    </source>
</evidence>
<dbReference type="AlphaFoldDB" id="A0A256GRB5"/>
<evidence type="ECO:0000256" key="1">
    <source>
        <dbReference type="SAM" id="MobiDB-lite"/>
    </source>
</evidence>
<evidence type="ECO:0000313" key="4">
    <source>
        <dbReference type="Proteomes" id="UP000216188"/>
    </source>
</evidence>
<keyword evidence="2" id="KW-0732">Signal</keyword>
<accession>A0A256GRB5</accession>
<proteinExistence type="predicted"/>
<dbReference type="EMBL" id="NNRM01000011">
    <property type="protein sequence ID" value="OYR29121.1"/>
    <property type="molecule type" value="Genomic_DNA"/>
</dbReference>
<feature type="chain" id="PRO_5012988187" description="DUF1311 domain-containing protein" evidence="2">
    <location>
        <begin position="29"/>
        <end position="347"/>
    </location>
</feature>
<protein>
    <recommendedName>
        <fullName evidence="5">DUF1311 domain-containing protein</fullName>
    </recommendedName>
</protein>
<comment type="caution">
    <text evidence="3">The sequence shown here is derived from an EMBL/GenBank/DDBJ whole genome shotgun (WGS) entry which is preliminary data.</text>
</comment>
<name>A0A256GRB5_9HYPH</name>
<evidence type="ECO:0000256" key="2">
    <source>
        <dbReference type="SAM" id="SignalP"/>
    </source>
</evidence>
<sequence length="347" mass="38847">MGGPELKIHRNRKLSCAFALLLTSTVFAQGPISPAAAQDGQAGYKDFIISTYETALLLRSMKNPKGNPDYDRLISECRYNLYHSMKSAAASGNWSEAKDLIPVAETCSFTGKVLPATTQEYREHWLQAEQSAMNSGSKTAAAEIPVSKKKEPARKQQAKTDNKPNGGFVCRSFPCHIPQWYIKQLRERHQDGVQNGQSGPQASETPPAATNPAENEFNSSFKELTAKLSEMESRSPFIKKPFEMCEQTMIALNQEDLRDRRVDLTSKETRVLDDKFRHHARDTCVCAIAKVETSLESGDAEKYFAFTFENLLKTDSEIVVRLTVNGIDYKRYKATEQTVAQALRQCS</sequence>
<organism evidence="3 4">
    <name type="scientific">Brucella pseudogrignonensis</name>
    <dbReference type="NCBI Taxonomy" id="419475"/>
    <lineage>
        <taxon>Bacteria</taxon>
        <taxon>Pseudomonadati</taxon>
        <taxon>Pseudomonadota</taxon>
        <taxon>Alphaproteobacteria</taxon>
        <taxon>Hyphomicrobiales</taxon>
        <taxon>Brucellaceae</taxon>
        <taxon>Brucella/Ochrobactrum group</taxon>
        <taxon>Brucella</taxon>
    </lineage>
</organism>
<gene>
    <name evidence="3" type="ORF">CEV34_0827</name>
</gene>
<reference evidence="3 4" key="1">
    <citation type="submission" date="2017-07" db="EMBL/GenBank/DDBJ databases">
        <title>Phylogenetic study on the rhizospheric bacterium Ochrobactrum sp. A44.</title>
        <authorList>
            <person name="Krzyzanowska D.M."/>
            <person name="Ossowicki A."/>
            <person name="Rajewska M."/>
            <person name="Maciag T."/>
            <person name="Kaczynski Z."/>
            <person name="Czerwicka M."/>
            <person name="Jafra S."/>
        </authorList>
    </citation>
    <scope>NUCLEOTIDE SEQUENCE [LARGE SCALE GENOMIC DNA]</scope>
    <source>
        <strain evidence="3 4">CCUG 30717</strain>
    </source>
</reference>
<dbReference type="Proteomes" id="UP000216188">
    <property type="component" value="Unassembled WGS sequence"/>
</dbReference>
<dbReference type="STRING" id="419475.A8A54_18815"/>
<feature type="compositionally biased region" description="Basic and acidic residues" evidence="1">
    <location>
        <begin position="146"/>
        <end position="162"/>
    </location>
</feature>
<keyword evidence="4" id="KW-1185">Reference proteome</keyword>
<feature type="region of interest" description="Disordered" evidence="1">
    <location>
        <begin position="190"/>
        <end position="215"/>
    </location>
</feature>